<organism evidence="3">
    <name type="scientific">Streptomyces sp. NBC_00093</name>
    <dbReference type="NCBI Taxonomy" id="2975649"/>
    <lineage>
        <taxon>Bacteria</taxon>
        <taxon>Bacillati</taxon>
        <taxon>Actinomycetota</taxon>
        <taxon>Actinomycetes</taxon>
        <taxon>Kitasatosporales</taxon>
        <taxon>Streptomycetaceae</taxon>
        <taxon>Streptomyces</taxon>
    </lineage>
</organism>
<dbReference type="GO" id="GO:0006633">
    <property type="term" value="P:fatty acid biosynthetic process"/>
    <property type="evidence" value="ECO:0007669"/>
    <property type="project" value="InterPro"/>
</dbReference>
<accession>A0AAU1ZZG3</accession>
<evidence type="ECO:0000256" key="1">
    <source>
        <dbReference type="ARBA" id="ARBA00005254"/>
    </source>
</evidence>
<dbReference type="PANTHER" id="PTHR43841:SF1">
    <property type="entry name" value="3-HYDROXYACYL-THIOESTER DEHYDRATASE X"/>
    <property type="match status" value="1"/>
</dbReference>
<dbReference type="InterPro" id="IPR029069">
    <property type="entry name" value="HotDog_dom_sf"/>
</dbReference>
<comment type="similarity">
    <text evidence="1">Belongs to the enoyl-CoA hydratase/isomerase family.</text>
</comment>
<evidence type="ECO:0000313" key="3">
    <source>
        <dbReference type="EMBL" id="WTT17362.1"/>
    </source>
</evidence>
<evidence type="ECO:0000259" key="2">
    <source>
        <dbReference type="Pfam" id="PF01575"/>
    </source>
</evidence>
<dbReference type="Gene3D" id="3.10.129.10">
    <property type="entry name" value="Hotdog Thioesterase"/>
    <property type="match status" value="1"/>
</dbReference>
<dbReference type="Pfam" id="PF01575">
    <property type="entry name" value="MaoC_dehydratas"/>
    <property type="match status" value="1"/>
</dbReference>
<dbReference type="InterPro" id="IPR003965">
    <property type="entry name" value="Fatty_acid_synthase"/>
</dbReference>
<proteinExistence type="inferred from homology"/>
<protein>
    <submittedName>
        <fullName evidence="3">MaoC/PaaZ C-terminal domain-containing protein</fullName>
    </submittedName>
</protein>
<gene>
    <name evidence="3" type="ORF">OHA22_18365</name>
</gene>
<dbReference type="AlphaFoldDB" id="A0AAU1ZZG3"/>
<dbReference type="PRINTS" id="PR01483">
    <property type="entry name" value="FASYNTHASE"/>
</dbReference>
<dbReference type="GO" id="GO:0004312">
    <property type="term" value="F:fatty acid synthase activity"/>
    <property type="evidence" value="ECO:0007669"/>
    <property type="project" value="InterPro"/>
</dbReference>
<dbReference type="PANTHER" id="PTHR43841">
    <property type="entry name" value="3-HYDROXYACYL-THIOESTER DEHYDRATASE HTDX-RELATED"/>
    <property type="match status" value="1"/>
</dbReference>
<feature type="domain" description="MaoC-like" evidence="2">
    <location>
        <begin position="197"/>
        <end position="261"/>
    </location>
</feature>
<dbReference type="EMBL" id="CP108222">
    <property type="protein sequence ID" value="WTT17362.1"/>
    <property type="molecule type" value="Genomic_DNA"/>
</dbReference>
<sequence>MADRSLRTLDRSPALAPLLTRGALLSPAKKLTLNRPRPHADRPRTRLVLPGVRIDLARLAAYERVCGFPVGDDALPVTYPHVLGFPLAMRLMTDRSFPLPLLGLVHTSVEIVRWRPLAATGLYELSVYVDELAPHRRGTEAAVQTEVREGEELVWESRSTYLARHRSGGAGVAPDSLGEREVLPLVAEWRLGGDVGRRYAVVSGDRNPIHLNAFAARLFGFRRAIAHGMWTAARCLAAHAIPESALVRVEFKAPVLLPSAVAYGADGFGSFELRSGGRVHLLGEIRPV</sequence>
<name>A0AAU1ZZG3_9ACTN</name>
<dbReference type="InterPro" id="IPR002539">
    <property type="entry name" value="MaoC-like_dom"/>
</dbReference>
<dbReference type="GO" id="GO:0005835">
    <property type="term" value="C:fatty acid synthase complex"/>
    <property type="evidence" value="ECO:0007669"/>
    <property type="project" value="InterPro"/>
</dbReference>
<reference evidence="3" key="1">
    <citation type="submission" date="2022-10" db="EMBL/GenBank/DDBJ databases">
        <title>The complete genomes of actinobacterial strains from the NBC collection.</title>
        <authorList>
            <person name="Joergensen T.S."/>
            <person name="Alvarez Arevalo M."/>
            <person name="Sterndorff E.B."/>
            <person name="Faurdal D."/>
            <person name="Vuksanovic O."/>
            <person name="Mourched A.-S."/>
            <person name="Charusanti P."/>
            <person name="Shaw S."/>
            <person name="Blin K."/>
            <person name="Weber T."/>
        </authorList>
    </citation>
    <scope>NUCLEOTIDE SEQUENCE</scope>
    <source>
        <strain evidence="3">NBC_00093</strain>
    </source>
</reference>
<dbReference type="SUPFAM" id="SSF54637">
    <property type="entry name" value="Thioesterase/thiol ester dehydrase-isomerase"/>
    <property type="match status" value="2"/>
</dbReference>